<dbReference type="AlphaFoldDB" id="A0A833S217"/>
<evidence type="ECO:0000256" key="2">
    <source>
        <dbReference type="ARBA" id="ARBA00005885"/>
    </source>
</evidence>
<dbReference type="GO" id="GO:0060236">
    <property type="term" value="P:regulation of mitotic spindle organization"/>
    <property type="evidence" value="ECO:0007669"/>
    <property type="project" value="InterPro"/>
</dbReference>
<evidence type="ECO:0000259" key="7">
    <source>
        <dbReference type="Pfam" id="PF06886"/>
    </source>
</evidence>
<protein>
    <submittedName>
        <fullName evidence="8">Protein TPX2</fullName>
    </submittedName>
</protein>
<feature type="compositionally biased region" description="Basic and acidic residues" evidence="6">
    <location>
        <begin position="160"/>
        <end position="170"/>
    </location>
</feature>
<evidence type="ECO:0000256" key="5">
    <source>
        <dbReference type="ARBA" id="ARBA00023212"/>
    </source>
</evidence>
<feature type="compositionally biased region" description="Polar residues" evidence="6">
    <location>
        <begin position="34"/>
        <end position="46"/>
    </location>
</feature>
<feature type="domain" description="TPX2 C-terminal" evidence="7">
    <location>
        <begin position="240"/>
        <end position="315"/>
    </location>
</feature>
<comment type="subcellular location">
    <subcellularLocation>
        <location evidence="1">Cytoplasm</location>
        <location evidence="1">Cytoskeleton</location>
    </subcellularLocation>
</comment>
<evidence type="ECO:0000256" key="6">
    <source>
        <dbReference type="SAM" id="MobiDB-lite"/>
    </source>
</evidence>
<evidence type="ECO:0000256" key="1">
    <source>
        <dbReference type="ARBA" id="ARBA00004245"/>
    </source>
</evidence>
<name>A0A833S217_9POAL</name>
<dbReference type="GO" id="GO:0005880">
    <property type="term" value="C:nuclear microtubule"/>
    <property type="evidence" value="ECO:0007669"/>
    <property type="project" value="TreeGrafter"/>
</dbReference>
<dbReference type="PANTHER" id="PTHR14326">
    <property type="entry name" value="TARGETING PROTEIN FOR XKLP2"/>
    <property type="match status" value="1"/>
</dbReference>
<gene>
    <name evidence="8" type="ORF">FCM35_KLT00582</name>
</gene>
<keyword evidence="5" id="KW-0206">Cytoskeleton</keyword>
<dbReference type="GO" id="GO:0008017">
    <property type="term" value="F:microtubule binding"/>
    <property type="evidence" value="ECO:0007669"/>
    <property type="project" value="TreeGrafter"/>
</dbReference>
<feature type="region of interest" description="Disordered" evidence="6">
    <location>
        <begin position="33"/>
        <end position="131"/>
    </location>
</feature>
<evidence type="ECO:0000313" key="9">
    <source>
        <dbReference type="Proteomes" id="UP000623129"/>
    </source>
</evidence>
<keyword evidence="9" id="KW-1185">Reference proteome</keyword>
<organism evidence="8 9">
    <name type="scientific">Carex littledalei</name>
    <dbReference type="NCBI Taxonomy" id="544730"/>
    <lineage>
        <taxon>Eukaryota</taxon>
        <taxon>Viridiplantae</taxon>
        <taxon>Streptophyta</taxon>
        <taxon>Embryophyta</taxon>
        <taxon>Tracheophyta</taxon>
        <taxon>Spermatophyta</taxon>
        <taxon>Magnoliopsida</taxon>
        <taxon>Liliopsida</taxon>
        <taxon>Poales</taxon>
        <taxon>Cyperaceae</taxon>
        <taxon>Cyperoideae</taxon>
        <taxon>Cariceae</taxon>
        <taxon>Carex</taxon>
        <taxon>Carex subgen. Euthyceras</taxon>
    </lineage>
</organism>
<dbReference type="InterPro" id="IPR009675">
    <property type="entry name" value="TPX2_fam"/>
</dbReference>
<dbReference type="Proteomes" id="UP000623129">
    <property type="component" value="Unassembled WGS sequence"/>
</dbReference>
<comment type="caution">
    <text evidence="8">The sequence shown here is derived from an EMBL/GenBank/DDBJ whole genome shotgun (WGS) entry which is preliminary data.</text>
</comment>
<dbReference type="GO" id="GO:0090307">
    <property type="term" value="P:mitotic spindle assembly"/>
    <property type="evidence" value="ECO:0007669"/>
    <property type="project" value="TreeGrafter"/>
</dbReference>
<evidence type="ECO:0000256" key="3">
    <source>
        <dbReference type="ARBA" id="ARBA00022490"/>
    </source>
</evidence>
<dbReference type="PANTHER" id="PTHR14326:SF58">
    <property type="entry name" value="TPX2 (TARGETING PROTEIN FOR XKLP2) PROTEIN FAMILY"/>
    <property type="match status" value="1"/>
</dbReference>
<evidence type="ECO:0000256" key="4">
    <source>
        <dbReference type="ARBA" id="ARBA00022701"/>
    </source>
</evidence>
<keyword evidence="3" id="KW-0963">Cytoplasm</keyword>
<feature type="compositionally biased region" description="Polar residues" evidence="6">
    <location>
        <begin position="54"/>
        <end position="69"/>
    </location>
</feature>
<sequence length="341" mass="39636">MVEETTKLLHSPKVRINIMQLYVAHASSPALESHFSSLSPSMQGPNPVTKRSLRNTQSLPLRVINTNQKHGIRREQTFTKRVQLSPPKEPREHANAAQGSPSKYEKYKYSQKEQTLTKRAQGPSEKESTKHAYAVLGSPLKDETYKYSQKKQTLTKRVQRSPEKEPREHVYAALGSPPKDEKYKYSQKRQTFTKRVQESPEKEPREHAYAVIGSPPKDDKYKYSPKPIPKEKTIKAKKIFRLHSEERALRRASFDYMMSSKINSLGIIKRFEEKIMKVIEEEEIKVMRKEMVPKAQLMPIFDRPFYPQRSTRPLTAPKEPSFIFSITYIISLLFRTTNLDL</sequence>
<proteinExistence type="inferred from homology"/>
<dbReference type="Pfam" id="PF06886">
    <property type="entry name" value="TPX2"/>
    <property type="match status" value="1"/>
</dbReference>
<dbReference type="InterPro" id="IPR027329">
    <property type="entry name" value="TPX2_C"/>
</dbReference>
<comment type="similarity">
    <text evidence="2">Belongs to the TPX2 family.</text>
</comment>
<accession>A0A833S217</accession>
<feature type="region of interest" description="Disordered" evidence="6">
    <location>
        <begin position="144"/>
        <end position="206"/>
    </location>
</feature>
<feature type="compositionally biased region" description="Basic and acidic residues" evidence="6">
    <location>
        <begin position="195"/>
        <end position="206"/>
    </location>
</feature>
<keyword evidence="4" id="KW-0493">Microtubule</keyword>
<dbReference type="OrthoDB" id="1937095at2759"/>
<evidence type="ECO:0000313" key="8">
    <source>
        <dbReference type="EMBL" id="KAF3341944.1"/>
    </source>
</evidence>
<dbReference type="GO" id="GO:0005819">
    <property type="term" value="C:spindle"/>
    <property type="evidence" value="ECO:0007669"/>
    <property type="project" value="InterPro"/>
</dbReference>
<reference evidence="8" key="1">
    <citation type="submission" date="2020-01" db="EMBL/GenBank/DDBJ databases">
        <title>Genome sequence of Kobresia littledalei, the first chromosome-level genome in the family Cyperaceae.</title>
        <authorList>
            <person name="Qu G."/>
        </authorList>
    </citation>
    <scope>NUCLEOTIDE SEQUENCE</scope>
    <source>
        <strain evidence="8">C.B.Clarke</strain>
        <tissue evidence="8">Leaf</tissue>
    </source>
</reference>
<dbReference type="EMBL" id="SWLB01000001">
    <property type="protein sequence ID" value="KAF3341944.1"/>
    <property type="molecule type" value="Genomic_DNA"/>
</dbReference>
<dbReference type="GO" id="GO:0030295">
    <property type="term" value="F:protein kinase activator activity"/>
    <property type="evidence" value="ECO:0007669"/>
    <property type="project" value="TreeGrafter"/>
</dbReference>